<name>A0A239BN57_9BACT</name>
<evidence type="ECO:0000313" key="2">
    <source>
        <dbReference type="Proteomes" id="UP000198324"/>
    </source>
</evidence>
<sequence>MLSQQKEDSACCEVHRRHLLFEPPYCCVPYCFSLVFLTWGRLPFQQRGILGQRFKISYEFSVACAYARTRIPLACAIGVTEVMEATFFVCAVHGCEWPRRTPVLFGIPSACPILPAIISVLRTIKGRTPFPSKIEGRLFQPPYIHPVHRVVDAVPVPVPVAALCAQWVQGGEAARVRVIVPPDKARQARIRIKQPARKAKREPHRPLKPPKGVAESIVPHRLY</sequence>
<reference evidence="1 2" key="1">
    <citation type="submission" date="2017-06" db="EMBL/GenBank/DDBJ databases">
        <authorList>
            <person name="Kim H.J."/>
            <person name="Triplett B.A."/>
        </authorList>
    </citation>
    <scope>NUCLEOTIDE SEQUENCE [LARGE SCALE GENOMIC DNA]</scope>
    <source>
        <strain evidence="1 2">DSM 13116</strain>
    </source>
</reference>
<protein>
    <submittedName>
        <fullName evidence="1">Uncharacterized protein</fullName>
    </submittedName>
</protein>
<accession>A0A239BN57</accession>
<keyword evidence="2" id="KW-1185">Reference proteome</keyword>
<evidence type="ECO:0000313" key="1">
    <source>
        <dbReference type="EMBL" id="SNS09286.1"/>
    </source>
</evidence>
<organism evidence="1 2">
    <name type="scientific">Humidesulfovibrio mexicanus</name>
    <dbReference type="NCBI Taxonomy" id="147047"/>
    <lineage>
        <taxon>Bacteria</taxon>
        <taxon>Pseudomonadati</taxon>
        <taxon>Thermodesulfobacteriota</taxon>
        <taxon>Desulfovibrionia</taxon>
        <taxon>Desulfovibrionales</taxon>
        <taxon>Desulfovibrionaceae</taxon>
        <taxon>Humidesulfovibrio</taxon>
    </lineage>
</organism>
<gene>
    <name evidence="1" type="ORF">SAMN04488503_2688</name>
</gene>
<dbReference type="Proteomes" id="UP000198324">
    <property type="component" value="Unassembled WGS sequence"/>
</dbReference>
<feature type="non-terminal residue" evidence="1">
    <location>
        <position position="223"/>
    </location>
</feature>
<dbReference type="AlphaFoldDB" id="A0A239BN57"/>
<dbReference type="EMBL" id="FZOC01000006">
    <property type="protein sequence ID" value="SNS09286.1"/>
    <property type="molecule type" value="Genomic_DNA"/>
</dbReference>
<proteinExistence type="predicted"/>